<feature type="domain" description="Prepilin type IV endopeptidase peptidase" evidence="3">
    <location>
        <begin position="70"/>
        <end position="175"/>
    </location>
</feature>
<evidence type="ECO:0000256" key="1">
    <source>
        <dbReference type="ARBA" id="ARBA00005801"/>
    </source>
</evidence>
<dbReference type="Proteomes" id="UP001164965">
    <property type="component" value="Chromosome"/>
</dbReference>
<evidence type="ECO:0000313" key="4">
    <source>
        <dbReference type="EMBL" id="UZJ24257.1"/>
    </source>
</evidence>
<keyword evidence="2" id="KW-1133">Transmembrane helix</keyword>
<dbReference type="InterPro" id="IPR050882">
    <property type="entry name" value="Prepilin_peptidase/N-MTase"/>
</dbReference>
<dbReference type="InterPro" id="IPR000045">
    <property type="entry name" value="Prepilin_IV_endopep_pep"/>
</dbReference>
<evidence type="ECO:0000259" key="3">
    <source>
        <dbReference type="Pfam" id="PF01478"/>
    </source>
</evidence>
<proteinExistence type="inferred from homology"/>
<comment type="similarity">
    <text evidence="1">Belongs to the peptidase A24 family.</text>
</comment>
<dbReference type="Pfam" id="PF01478">
    <property type="entry name" value="Peptidase_A24"/>
    <property type="match status" value="1"/>
</dbReference>
<feature type="transmembrane region" description="Helical" evidence="2">
    <location>
        <begin position="148"/>
        <end position="181"/>
    </location>
</feature>
<dbReference type="EMBL" id="CP110615">
    <property type="protein sequence ID" value="UZJ24257.1"/>
    <property type="molecule type" value="Genomic_DNA"/>
</dbReference>
<feature type="transmembrane region" description="Helical" evidence="2">
    <location>
        <begin position="116"/>
        <end position="136"/>
    </location>
</feature>
<dbReference type="PANTHER" id="PTHR30487">
    <property type="entry name" value="TYPE 4 PREPILIN-LIKE PROTEINS LEADER PEPTIDE-PROCESSING ENZYME"/>
    <property type="match status" value="1"/>
</dbReference>
<gene>
    <name evidence="4" type="ORF">RHODO2019_13995</name>
</gene>
<feature type="transmembrane region" description="Helical" evidence="2">
    <location>
        <begin position="193"/>
        <end position="211"/>
    </location>
</feature>
<dbReference type="RefSeq" id="WP_265382364.1">
    <property type="nucleotide sequence ID" value="NZ_CP110615.1"/>
</dbReference>
<dbReference type="PANTHER" id="PTHR30487:SF0">
    <property type="entry name" value="PREPILIN LEADER PEPTIDASE_N-METHYLTRANSFERASE-RELATED"/>
    <property type="match status" value="1"/>
</dbReference>
<dbReference type="Gene3D" id="1.20.120.1220">
    <property type="match status" value="1"/>
</dbReference>
<keyword evidence="5" id="KW-1185">Reference proteome</keyword>
<evidence type="ECO:0000256" key="2">
    <source>
        <dbReference type="SAM" id="Phobius"/>
    </source>
</evidence>
<feature type="transmembrane region" description="Helical" evidence="2">
    <location>
        <begin position="91"/>
        <end position="109"/>
    </location>
</feature>
<evidence type="ECO:0000313" key="5">
    <source>
        <dbReference type="Proteomes" id="UP001164965"/>
    </source>
</evidence>
<accession>A0ABY6NXY7</accession>
<sequence length="216" mass="21271">MLAAGCGLGGVLAGPLLDALARAVPLEQPVLPLRRPGRLTAVVSLVTGVLAALVALAFDGSWLLPAQLWLLGLAVVLTVTDLQHKRLPNALLLPGGAVLAVLLVAGALLDGRPAGLLGSAVTAGALFALFLLAAVVSPSGMGMGDVKLAGVLGLALGLAGTAATLLAVLVAFALHAVVSVVLLATRRAGRRTALPFGPALLVGAAVALGWLSPLAA</sequence>
<keyword evidence="2" id="KW-0472">Membrane</keyword>
<protein>
    <submittedName>
        <fullName evidence="4">A24 family peptidase</fullName>
    </submittedName>
</protein>
<feature type="transmembrane region" description="Helical" evidence="2">
    <location>
        <begin position="39"/>
        <end position="57"/>
    </location>
</feature>
<keyword evidence="2" id="KW-0812">Transmembrane</keyword>
<name>A0ABY6NXY7_9NOCA</name>
<organism evidence="4 5">
    <name type="scientific">Rhodococcus antarcticus</name>
    <dbReference type="NCBI Taxonomy" id="2987751"/>
    <lineage>
        <taxon>Bacteria</taxon>
        <taxon>Bacillati</taxon>
        <taxon>Actinomycetota</taxon>
        <taxon>Actinomycetes</taxon>
        <taxon>Mycobacteriales</taxon>
        <taxon>Nocardiaceae</taxon>
        <taxon>Rhodococcus</taxon>
    </lineage>
</organism>
<reference evidence="4" key="1">
    <citation type="submission" date="2022-10" db="EMBL/GenBank/DDBJ databases">
        <title>Rhodococcus sp.75.</title>
        <authorList>
            <person name="Sun M."/>
        </authorList>
    </citation>
    <scope>NUCLEOTIDE SEQUENCE</scope>
    <source>
        <strain evidence="4">75</strain>
    </source>
</reference>
<feature type="transmembrane region" description="Helical" evidence="2">
    <location>
        <begin position="62"/>
        <end position="79"/>
    </location>
</feature>